<feature type="domain" description="TonB-dependent receptor plug" evidence="5">
    <location>
        <begin position="61"/>
        <end position="155"/>
    </location>
</feature>
<dbReference type="OrthoDB" id="9768470at2"/>
<dbReference type="Gene3D" id="2.40.170.20">
    <property type="entry name" value="TonB-dependent receptor, beta-barrel domain"/>
    <property type="match status" value="1"/>
</dbReference>
<dbReference type="SUPFAM" id="SSF56935">
    <property type="entry name" value="Porins"/>
    <property type="match status" value="1"/>
</dbReference>
<dbReference type="PANTHER" id="PTHR40980">
    <property type="entry name" value="PLUG DOMAIN-CONTAINING PROTEIN"/>
    <property type="match status" value="1"/>
</dbReference>
<evidence type="ECO:0000256" key="1">
    <source>
        <dbReference type="ARBA" id="ARBA00004442"/>
    </source>
</evidence>
<keyword evidence="7" id="KW-1185">Reference proteome</keyword>
<keyword evidence="2" id="KW-0472">Membrane</keyword>
<organism evidence="6 7">
    <name type="scientific">Chryseobacterium arachidis</name>
    <dbReference type="NCBI Taxonomy" id="1416778"/>
    <lineage>
        <taxon>Bacteria</taxon>
        <taxon>Pseudomonadati</taxon>
        <taxon>Bacteroidota</taxon>
        <taxon>Flavobacteriia</taxon>
        <taxon>Flavobacteriales</taxon>
        <taxon>Weeksellaceae</taxon>
        <taxon>Chryseobacterium group</taxon>
        <taxon>Chryseobacterium</taxon>
    </lineage>
</organism>
<dbReference type="Proteomes" id="UP000184518">
    <property type="component" value="Unassembled WGS sequence"/>
</dbReference>
<evidence type="ECO:0000256" key="2">
    <source>
        <dbReference type="ARBA" id="ARBA00023136"/>
    </source>
</evidence>
<dbReference type="EMBL" id="FQUT01000007">
    <property type="protein sequence ID" value="SHF81935.1"/>
    <property type="molecule type" value="Genomic_DNA"/>
</dbReference>
<name>A0A1M5ERP6_9FLAO</name>
<evidence type="ECO:0000256" key="3">
    <source>
        <dbReference type="ARBA" id="ARBA00023237"/>
    </source>
</evidence>
<evidence type="ECO:0000256" key="4">
    <source>
        <dbReference type="SAM" id="SignalP"/>
    </source>
</evidence>
<dbReference type="PANTHER" id="PTHR40980:SF5">
    <property type="entry name" value="TONB-DEPENDENT RECEPTOR"/>
    <property type="match status" value="1"/>
</dbReference>
<keyword evidence="3" id="KW-0998">Cell outer membrane</keyword>
<dbReference type="InterPro" id="IPR012910">
    <property type="entry name" value="Plug_dom"/>
</dbReference>
<accession>A0A1M5ERP6</accession>
<dbReference type="RefSeq" id="WP_072958732.1">
    <property type="nucleotide sequence ID" value="NZ_FQUT01000007.1"/>
</dbReference>
<dbReference type="STRING" id="1416778.SAMN05443633_10737"/>
<proteinExistence type="predicted"/>
<feature type="chain" id="PRO_5013359193" evidence="4">
    <location>
        <begin position="22"/>
        <end position="883"/>
    </location>
</feature>
<dbReference type="AlphaFoldDB" id="A0A1M5ERP6"/>
<keyword evidence="6" id="KW-0675">Receptor</keyword>
<comment type="subcellular location">
    <subcellularLocation>
        <location evidence="1">Cell outer membrane</location>
    </subcellularLocation>
</comment>
<gene>
    <name evidence="6" type="ORF">SAMN05443633_10737</name>
</gene>
<dbReference type="Pfam" id="PF07715">
    <property type="entry name" value="Plug"/>
    <property type="match status" value="1"/>
</dbReference>
<keyword evidence="4" id="KW-0732">Signal</keyword>
<reference evidence="7" key="1">
    <citation type="submission" date="2016-11" db="EMBL/GenBank/DDBJ databases">
        <authorList>
            <person name="Varghese N."/>
            <person name="Submissions S."/>
        </authorList>
    </citation>
    <scope>NUCLEOTIDE SEQUENCE [LARGE SCALE GENOMIC DNA]</scope>
    <source>
        <strain evidence="7">DSM 27619</strain>
    </source>
</reference>
<evidence type="ECO:0000259" key="5">
    <source>
        <dbReference type="Pfam" id="PF07715"/>
    </source>
</evidence>
<sequence length="883" mass="99703">MNFRKLSIAVLFLTTSGTVLYAQETKKDTAKSEKKIEGVVIQGNSSKKTETAVLVEQKKAIIQKQAVSAEEISRKGISNVEQGLTKVTGITTVEGRGLFVRGLEERYNYLLINGLGSPSNNPFQKIIALKQFPTDVVGKLNIYKTFNSNLYGDFAGATFDIETLTIDKPFTKIEFGVGVNTLSTFRNNFKRAENAGGIEGYLGFNSQDRRLPSEIRNARPDNYKFSADQSLNSFKDSWNVDNVKSLPNTTIGFTTAQKVKMGESGNLGILFSLNQGTKYEYKDGANSQFRSQGQNSFIDNMNFLNRKQYNYETESSVLLGLGYKNKGTNINLNAIYLQNTNNIIEDNFGYKDNQVQNKNSGFFRTNQLDISRFLDLQLTASQKINERNQVKAGGSYVINNYSQPDRKIIEGNRTDPSTGALLSDGNIQMRYGGNNLIRQYLDVDSRFYGSAFAEYQLSLGEKGERKDYPIQIAVGYNGFSDFRKTSYRFIFGRTSNASLAPFVVNVDTPQNVFDTSIRNGDLFYQEGSDISQFYSSFYQIINGGYTNINLKPNDSWDILLGARYENDMTLIRYSEQSADKKTNLEKNNNFFLPSLAIKKSLNSKNNLRFSFSKTVTRPILIETMPITYINPDNVNIVGNPDIKNSENYNFDLKWEYFPTSKEMFAVNLFAKRINNAIERSLTASGNATGSTITFFNAKKADLLGVELEGILNLNRISESLKNFTLGANATIMYSDVERSQEQLNMEEPVWFKNTGEKLRKRGLQGASPYTINADLKYEIKNRNNLSQTFSLVYNVSGSKIYATGGTGTDNYYEKPFHQIDFVYQGQLTKNWNVKFAVQNILDSKYKILLGDKNYLPLNLENGNNTLTDYYRGVTFNFTVGYTF</sequence>
<feature type="signal peptide" evidence="4">
    <location>
        <begin position="1"/>
        <end position="21"/>
    </location>
</feature>
<evidence type="ECO:0000313" key="6">
    <source>
        <dbReference type="EMBL" id="SHF81935.1"/>
    </source>
</evidence>
<dbReference type="Gene3D" id="2.170.130.10">
    <property type="entry name" value="TonB-dependent receptor, plug domain"/>
    <property type="match status" value="1"/>
</dbReference>
<dbReference type="InterPro" id="IPR037066">
    <property type="entry name" value="Plug_dom_sf"/>
</dbReference>
<dbReference type="GO" id="GO:0009279">
    <property type="term" value="C:cell outer membrane"/>
    <property type="evidence" value="ECO:0007669"/>
    <property type="project" value="UniProtKB-SubCell"/>
</dbReference>
<evidence type="ECO:0000313" key="7">
    <source>
        <dbReference type="Proteomes" id="UP000184518"/>
    </source>
</evidence>
<dbReference type="InterPro" id="IPR036942">
    <property type="entry name" value="Beta-barrel_TonB_sf"/>
</dbReference>
<protein>
    <submittedName>
        <fullName evidence="6">TonB-dependent receptor</fullName>
    </submittedName>
</protein>